<keyword evidence="1" id="KW-0472">Membrane</keyword>
<proteinExistence type="predicted"/>
<keyword evidence="1" id="KW-1133">Transmembrane helix</keyword>
<name>F9WA76_TRYCI</name>
<dbReference type="VEuPathDB" id="TriTrypDB:TcIL3000_0_47920"/>
<accession>F9WA76</accession>
<gene>
    <name evidence="2" type="ORF">TCIL3000_0_47920</name>
</gene>
<keyword evidence="3" id="KW-1185">Reference proteome</keyword>
<feature type="transmembrane region" description="Helical" evidence="1">
    <location>
        <begin position="195"/>
        <end position="212"/>
    </location>
</feature>
<comment type="caution">
    <text evidence="2">The sequence shown here is derived from an EMBL/GenBank/DDBJ whole genome shotgun (WGS) entry which is preliminary data.</text>
</comment>
<keyword evidence="1" id="KW-0812">Transmembrane</keyword>
<evidence type="ECO:0000256" key="1">
    <source>
        <dbReference type="SAM" id="Phobius"/>
    </source>
</evidence>
<evidence type="ECO:0000313" key="2">
    <source>
        <dbReference type="EMBL" id="CCD14132.1"/>
    </source>
</evidence>
<dbReference type="Proteomes" id="UP000000702">
    <property type="component" value="Unassembled WGS sequence"/>
</dbReference>
<evidence type="ECO:0000313" key="3">
    <source>
        <dbReference type="Proteomes" id="UP000000702"/>
    </source>
</evidence>
<organism evidence="2 3">
    <name type="scientific">Trypanosoma congolense (strain IL3000)</name>
    <dbReference type="NCBI Taxonomy" id="1068625"/>
    <lineage>
        <taxon>Eukaryota</taxon>
        <taxon>Discoba</taxon>
        <taxon>Euglenozoa</taxon>
        <taxon>Kinetoplastea</taxon>
        <taxon>Metakinetoplastina</taxon>
        <taxon>Trypanosomatida</taxon>
        <taxon>Trypanosomatidae</taxon>
        <taxon>Trypanosoma</taxon>
        <taxon>Nannomonas</taxon>
    </lineage>
</organism>
<reference evidence="3" key="1">
    <citation type="submission" date="2011-07" db="EMBL/GenBank/DDBJ databases">
        <title>Divergent evolution of antigenic variation in African trypanosomes.</title>
        <authorList>
            <person name="Jackson A.P."/>
            <person name="Berry A."/>
            <person name="Allison H.C."/>
            <person name="Burton P."/>
            <person name="Anderson J."/>
            <person name="Aslett M."/>
            <person name="Brown R."/>
            <person name="Corton N."/>
            <person name="Harris D."/>
            <person name="Hauser H."/>
            <person name="Gamble J."/>
            <person name="Gilderthorp R."/>
            <person name="McQuillan J."/>
            <person name="Quail M.A."/>
            <person name="Sanders M."/>
            <person name="Van Tonder A."/>
            <person name="Ginger M.L."/>
            <person name="Donelson J.E."/>
            <person name="Field M.C."/>
            <person name="Barry J.D."/>
            <person name="Berriman M."/>
            <person name="Hertz-Fowler C."/>
        </authorList>
    </citation>
    <scope>NUCLEOTIDE SEQUENCE [LARGE SCALE GENOMIC DNA]</scope>
    <source>
        <strain evidence="3">IL3000</strain>
    </source>
</reference>
<protein>
    <submittedName>
        <fullName evidence="2">WGS project CAEQ00000000 data, annotated contig 1946</fullName>
    </submittedName>
</protein>
<sequence>MRQLEDQQKTTRMAAKEALEKRYDSEKSGGLNWTKGCDAQSSKVIFTTVALQAALVTWRARTKWEGTPPENCAVHAGWENATEKTASHMIQLGEDLKAVGRAGDHILASLEVVLAIRRGVENGTDLETIAIAAREAIQQGAVVELEAPGKKVFKRKIGQITEGPQGISQAKPFKALIDFYFPFPKVLGAWDGNPALISFAIAIVVIVLYRIGGYTGWQRDPE</sequence>
<reference evidence="2 3" key="2">
    <citation type="journal article" date="2012" name="Proc. Natl. Acad. Sci. U.S.A.">
        <title>Antigenic diversity is generated by distinct evolutionary mechanisms in African trypanosome species.</title>
        <authorList>
            <person name="Jackson A.P."/>
            <person name="Berry A."/>
            <person name="Aslett M."/>
            <person name="Allison H.C."/>
            <person name="Burton P."/>
            <person name="Vavrova-Anderson J."/>
            <person name="Brown R."/>
            <person name="Browne H."/>
            <person name="Corton N."/>
            <person name="Hauser H."/>
            <person name="Gamble J."/>
            <person name="Gilderthorp R."/>
            <person name="Marcello L."/>
            <person name="McQuillan J."/>
            <person name="Otto T.D."/>
            <person name="Quail M.A."/>
            <person name="Sanders M.J."/>
            <person name="van Tonder A."/>
            <person name="Ginger M.L."/>
            <person name="Field M.C."/>
            <person name="Barry J.D."/>
            <person name="Hertz-Fowler C."/>
            <person name="Berriman M."/>
        </authorList>
    </citation>
    <scope>NUCLEOTIDE SEQUENCE [LARGE SCALE GENOMIC DNA]</scope>
    <source>
        <strain evidence="2 3">IL3000</strain>
    </source>
</reference>
<dbReference type="EMBL" id="CAEQ01001404">
    <property type="protein sequence ID" value="CCD14132.1"/>
    <property type="molecule type" value="Genomic_DNA"/>
</dbReference>
<dbReference type="AlphaFoldDB" id="F9WA76"/>